<dbReference type="RefSeq" id="WP_345716574.1">
    <property type="nucleotide sequence ID" value="NZ_BAABFP010000005.1"/>
</dbReference>
<dbReference type="EMBL" id="JBHSRD010000002">
    <property type="protein sequence ID" value="MFC6005696.1"/>
    <property type="molecule type" value="Genomic_DNA"/>
</dbReference>
<evidence type="ECO:0000313" key="3">
    <source>
        <dbReference type="Proteomes" id="UP001596189"/>
    </source>
</evidence>
<dbReference type="Gene3D" id="2.160.20.80">
    <property type="entry name" value="E3 ubiquitin-protein ligase SopA"/>
    <property type="match status" value="1"/>
</dbReference>
<comment type="caution">
    <text evidence="2">The sequence shown here is derived from an EMBL/GenBank/DDBJ whole genome shotgun (WGS) entry which is preliminary data.</text>
</comment>
<feature type="region of interest" description="Disordered" evidence="1">
    <location>
        <begin position="249"/>
        <end position="269"/>
    </location>
</feature>
<dbReference type="SUPFAM" id="SSF141571">
    <property type="entry name" value="Pentapeptide repeat-like"/>
    <property type="match status" value="1"/>
</dbReference>
<sequence>MELRADCSRCAGLCCVVPAFSRSADFALDKPAGQPCVNLLADHRCSIHDTLRDRGFAGCTVYDCFGAGQHVVQRTFGGRSWQDSPELAAAMFPAYQRMRDLHELLWYLADALGRPETEPVHDALLAAQTRVTALTDLDADALAAVDSEGCRREVDPVLTRASELVRGPSRRPAERRGADLVGRDLSGADLVGANLRGAYLIGANLRGADLRGADVIGADLRGADVHGADLSSTLYLTAFQVNAARGDAATALPPSIGRPGHWRASKHRR</sequence>
<keyword evidence="3" id="KW-1185">Reference proteome</keyword>
<dbReference type="Pfam" id="PF00805">
    <property type="entry name" value="Pentapeptide"/>
    <property type="match status" value="1"/>
</dbReference>
<accession>A0ABW1J8T5</accession>
<proteinExistence type="predicted"/>
<gene>
    <name evidence="2" type="ORF">ACFQDO_01010</name>
</gene>
<dbReference type="InterPro" id="IPR051082">
    <property type="entry name" value="Pentapeptide-BTB/POZ_domain"/>
</dbReference>
<evidence type="ECO:0000256" key="1">
    <source>
        <dbReference type="SAM" id="MobiDB-lite"/>
    </source>
</evidence>
<name>A0ABW1J8T5_9ACTN</name>
<dbReference type="InterPro" id="IPR001646">
    <property type="entry name" value="5peptide_repeat"/>
</dbReference>
<protein>
    <submittedName>
        <fullName evidence="2">Pentapeptide repeat-containing protein</fullName>
    </submittedName>
</protein>
<dbReference type="PANTHER" id="PTHR14136">
    <property type="entry name" value="BTB_POZ DOMAIN-CONTAINING PROTEIN KCTD9"/>
    <property type="match status" value="1"/>
</dbReference>
<reference evidence="3" key="1">
    <citation type="journal article" date="2019" name="Int. J. Syst. Evol. Microbiol.">
        <title>The Global Catalogue of Microorganisms (GCM) 10K type strain sequencing project: providing services to taxonomists for standard genome sequencing and annotation.</title>
        <authorList>
            <consortium name="The Broad Institute Genomics Platform"/>
            <consortium name="The Broad Institute Genome Sequencing Center for Infectious Disease"/>
            <person name="Wu L."/>
            <person name="Ma J."/>
        </authorList>
    </citation>
    <scope>NUCLEOTIDE SEQUENCE [LARGE SCALE GENOMIC DNA]</scope>
    <source>
        <strain evidence="3">KACC 14249</strain>
    </source>
</reference>
<evidence type="ECO:0000313" key="2">
    <source>
        <dbReference type="EMBL" id="MFC6005696.1"/>
    </source>
</evidence>
<feature type="compositionally biased region" description="Basic residues" evidence="1">
    <location>
        <begin position="260"/>
        <end position="269"/>
    </location>
</feature>
<dbReference type="Proteomes" id="UP001596189">
    <property type="component" value="Unassembled WGS sequence"/>
</dbReference>
<organism evidence="2 3">
    <name type="scientific">Angustibacter luteus</name>
    <dbReference type="NCBI Taxonomy" id="658456"/>
    <lineage>
        <taxon>Bacteria</taxon>
        <taxon>Bacillati</taxon>
        <taxon>Actinomycetota</taxon>
        <taxon>Actinomycetes</taxon>
        <taxon>Kineosporiales</taxon>
        <taxon>Kineosporiaceae</taxon>
    </lineage>
</organism>
<dbReference type="PANTHER" id="PTHR14136:SF37">
    <property type="entry name" value="PENTAPEPTIDE REPEAT-CONTAINING PROTEIN"/>
    <property type="match status" value="1"/>
</dbReference>